<organism evidence="2 3">
    <name type="scientific">Coccomyxa viridis</name>
    <dbReference type="NCBI Taxonomy" id="1274662"/>
    <lineage>
        <taxon>Eukaryota</taxon>
        <taxon>Viridiplantae</taxon>
        <taxon>Chlorophyta</taxon>
        <taxon>core chlorophytes</taxon>
        <taxon>Trebouxiophyceae</taxon>
        <taxon>Trebouxiophyceae incertae sedis</taxon>
        <taxon>Coccomyxaceae</taxon>
        <taxon>Coccomyxa</taxon>
    </lineage>
</organism>
<dbReference type="Proteomes" id="UP001497392">
    <property type="component" value="Unassembled WGS sequence"/>
</dbReference>
<accession>A0ABP1G2I9</accession>
<comment type="caution">
    <text evidence="2">The sequence shown here is derived from an EMBL/GenBank/DDBJ whole genome shotgun (WGS) entry which is preliminary data.</text>
</comment>
<keyword evidence="3" id="KW-1185">Reference proteome</keyword>
<gene>
    <name evidence="2" type="primary">g9264</name>
    <name evidence="2" type="ORF">VP750_LOCUS8321</name>
</gene>
<proteinExistence type="predicted"/>
<keyword evidence="1" id="KW-0472">Membrane</keyword>
<name>A0ABP1G2I9_9CHLO</name>
<dbReference type="EMBL" id="CAXHTA020000016">
    <property type="protein sequence ID" value="CAL5226415.1"/>
    <property type="molecule type" value="Genomic_DNA"/>
</dbReference>
<evidence type="ECO:0000313" key="2">
    <source>
        <dbReference type="EMBL" id="CAL5226415.1"/>
    </source>
</evidence>
<keyword evidence="1" id="KW-0812">Transmembrane</keyword>
<evidence type="ECO:0000256" key="1">
    <source>
        <dbReference type="SAM" id="Phobius"/>
    </source>
</evidence>
<reference evidence="2 3" key="1">
    <citation type="submission" date="2024-06" db="EMBL/GenBank/DDBJ databases">
        <authorList>
            <person name="Kraege A."/>
            <person name="Thomma B."/>
        </authorList>
    </citation>
    <scope>NUCLEOTIDE SEQUENCE [LARGE SCALE GENOMIC DNA]</scope>
</reference>
<feature type="transmembrane region" description="Helical" evidence="1">
    <location>
        <begin position="20"/>
        <end position="40"/>
    </location>
</feature>
<sequence>MAAVSANLIHETLMDAKDNGMFLVAITVVTLIALVGKFAYFVFSYFYFVKGLIFNVIASLANQAYAGSTPSDALSTEIEKDFDTYIVNLVRYIETNTDSNRRLDVLNDEAAGYVAFHNSWNVARFMLLALLVSAFLAMLLYFRYNIILADLRLVSKK</sequence>
<evidence type="ECO:0000313" key="3">
    <source>
        <dbReference type="Proteomes" id="UP001497392"/>
    </source>
</evidence>
<feature type="transmembrane region" description="Helical" evidence="1">
    <location>
        <begin position="122"/>
        <end position="142"/>
    </location>
</feature>
<protein>
    <submittedName>
        <fullName evidence="2">G9264 protein</fullName>
    </submittedName>
</protein>
<keyword evidence="1" id="KW-1133">Transmembrane helix</keyword>